<comment type="caution">
    <text evidence="1">The sequence shown here is derived from an EMBL/GenBank/DDBJ whole genome shotgun (WGS) entry which is preliminary data.</text>
</comment>
<proteinExistence type="predicted"/>
<protein>
    <submittedName>
        <fullName evidence="1">Uncharacterized protein</fullName>
    </submittedName>
</protein>
<evidence type="ECO:0000313" key="2">
    <source>
        <dbReference type="Proteomes" id="UP001165960"/>
    </source>
</evidence>
<name>A0ACC2SES2_9FUNG</name>
<dbReference type="Proteomes" id="UP001165960">
    <property type="component" value="Unassembled WGS sequence"/>
</dbReference>
<gene>
    <name evidence="1" type="ORF">DSO57_1025935</name>
</gene>
<accession>A0ACC2SES2</accession>
<evidence type="ECO:0000313" key="1">
    <source>
        <dbReference type="EMBL" id="KAJ9060907.1"/>
    </source>
</evidence>
<organism evidence="1 2">
    <name type="scientific">Entomophthora muscae</name>
    <dbReference type="NCBI Taxonomy" id="34485"/>
    <lineage>
        <taxon>Eukaryota</taxon>
        <taxon>Fungi</taxon>
        <taxon>Fungi incertae sedis</taxon>
        <taxon>Zoopagomycota</taxon>
        <taxon>Entomophthoromycotina</taxon>
        <taxon>Entomophthoromycetes</taxon>
        <taxon>Entomophthorales</taxon>
        <taxon>Entomophthoraceae</taxon>
        <taxon>Entomophthora</taxon>
    </lineage>
</organism>
<keyword evidence="2" id="KW-1185">Reference proteome</keyword>
<sequence>MNTSSRNPSSNEFKSLSKAEVDQEVQKYQSFIQFKLLPELKVAENLHSELLSFSDEYIKLKATIEAIQVSKQKSIKTKIDLGCGVFAQANVPDARYIYVSVGHGFHLQLTLLEAVKFVNSKLEIVARKIEKSSIEVMKIRSHIKAVSNPLIYFSQLNQIICCLKNL</sequence>
<reference evidence="1" key="1">
    <citation type="submission" date="2022-04" db="EMBL/GenBank/DDBJ databases">
        <title>Genome of the entomopathogenic fungus Entomophthora muscae.</title>
        <authorList>
            <person name="Elya C."/>
            <person name="Lovett B.R."/>
            <person name="Lee E."/>
            <person name="Macias A.M."/>
            <person name="Hajek A.E."/>
            <person name="De Bivort B.L."/>
            <person name="Kasson M.T."/>
            <person name="De Fine Licht H.H."/>
            <person name="Stajich J.E."/>
        </authorList>
    </citation>
    <scope>NUCLEOTIDE SEQUENCE</scope>
    <source>
        <strain evidence="1">Berkeley</strain>
    </source>
</reference>
<dbReference type="EMBL" id="QTSX02005119">
    <property type="protein sequence ID" value="KAJ9060907.1"/>
    <property type="molecule type" value="Genomic_DNA"/>
</dbReference>